<evidence type="ECO:0000313" key="2">
    <source>
        <dbReference type="EMBL" id="CAP79812.1"/>
    </source>
</evidence>
<protein>
    <submittedName>
        <fullName evidence="2">Uncharacterized protein</fullName>
    </submittedName>
</protein>
<sequence>MGVADPANRHRRLGSSANLPISKSSPPIPPHVLLSTPLKRTRKVLSYFTLLLGTVGRDSYNIETLGLGPVEQQCINQGRLVPGQARIHLPPPASIPGANSS</sequence>
<gene>
    <name evidence="2" type="ORF">Pc12g01850</name>
    <name evidence="2" type="ORF">PCH_Pc12g01850</name>
</gene>
<dbReference type="EMBL" id="AM920427">
    <property type="protein sequence ID" value="CAP79812.1"/>
    <property type="molecule type" value="Genomic_DNA"/>
</dbReference>
<dbReference type="AlphaFoldDB" id="B6GZC8"/>
<accession>B6GZC8</accession>
<proteinExistence type="predicted"/>
<name>B6GZC8_PENRW</name>
<evidence type="ECO:0000313" key="3">
    <source>
        <dbReference type="Proteomes" id="UP000000724"/>
    </source>
</evidence>
<reference evidence="2 3" key="1">
    <citation type="journal article" date="2008" name="Nat. Biotechnol.">
        <title>Genome sequencing and analysis of the filamentous fungus Penicillium chrysogenum.</title>
        <authorList>
            <person name="van den Berg M.A."/>
            <person name="Albang R."/>
            <person name="Albermann K."/>
            <person name="Badger J.H."/>
            <person name="Daran J.-M."/>
            <person name="Driessen A.J.M."/>
            <person name="Garcia-Estrada C."/>
            <person name="Fedorova N.D."/>
            <person name="Harris D.M."/>
            <person name="Heijne W.H.M."/>
            <person name="Joardar V.S."/>
            <person name="Kiel J.A.K.W."/>
            <person name="Kovalchuk A."/>
            <person name="Martin J.F."/>
            <person name="Nierman W.C."/>
            <person name="Nijland J.G."/>
            <person name="Pronk J.T."/>
            <person name="Roubos J.A."/>
            <person name="van der Klei I.J."/>
            <person name="van Peij N.N.M.E."/>
            <person name="Veenhuis M."/>
            <person name="von Doehren H."/>
            <person name="Wagner C."/>
            <person name="Wortman J.R."/>
            <person name="Bovenberg R.A.L."/>
        </authorList>
    </citation>
    <scope>NUCLEOTIDE SEQUENCE [LARGE SCALE GENOMIC DNA]</scope>
    <source>
        <strain evidence="3">ATCC 28089 / DSM 1075 / NRRL 1951 / Wisconsin 54-1255</strain>
    </source>
</reference>
<evidence type="ECO:0000256" key="1">
    <source>
        <dbReference type="SAM" id="MobiDB-lite"/>
    </source>
</evidence>
<keyword evidence="3" id="KW-1185">Reference proteome</keyword>
<feature type="region of interest" description="Disordered" evidence="1">
    <location>
        <begin position="1"/>
        <end position="30"/>
    </location>
</feature>
<dbReference type="Proteomes" id="UP000000724">
    <property type="component" value="Contig Pc00c12"/>
</dbReference>
<dbReference type="HOGENOM" id="CLU_2292590_0_0_1"/>
<dbReference type="VEuPathDB" id="FungiDB:PCH_Pc12g01850"/>
<organism evidence="2 3">
    <name type="scientific">Penicillium rubens (strain ATCC 28089 / DSM 1075 / NRRL 1951 / Wisconsin 54-1255)</name>
    <name type="common">Penicillium chrysogenum</name>
    <dbReference type="NCBI Taxonomy" id="500485"/>
    <lineage>
        <taxon>Eukaryota</taxon>
        <taxon>Fungi</taxon>
        <taxon>Dikarya</taxon>
        <taxon>Ascomycota</taxon>
        <taxon>Pezizomycotina</taxon>
        <taxon>Eurotiomycetes</taxon>
        <taxon>Eurotiomycetidae</taxon>
        <taxon>Eurotiales</taxon>
        <taxon>Aspergillaceae</taxon>
        <taxon>Penicillium</taxon>
        <taxon>Penicillium chrysogenum species complex</taxon>
    </lineage>
</organism>